<evidence type="ECO:0000313" key="1">
    <source>
        <dbReference type="EMBL" id="GHA47522.1"/>
    </source>
</evidence>
<evidence type="ECO:0000313" key="2">
    <source>
        <dbReference type="Proteomes" id="UP000610456"/>
    </source>
</evidence>
<dbReference type="EMBL" id="BMXB01000017">
    <property type="protein sequence ID" value="GHA47522.1"/>
    <property type="molecule type" value="Genomic_DNA"/>
</dbReference>
<sequence>MVFENKPQLGLGIYTPSEIAQILRLPYYKVNRWIDKYWDGELGHEFERRYSWTTENSKAVSFHTLVEFYVMMQLADAGVKTRKVLEAHKELSQIFNTKFPFALKEVLDGINTDGKRIFFSGNGATINLDGTKQFNLEFIRVFFKKLDFDANHLASKLWPLGREKSILIDPSRKFGHPVMEMKNIYPETIFGHFKAGDPIEYISFVYELTEKEVRDAIDYMKAA</sequence>
<accession>A0A918SJ52</accession>
<gene>
    <name evidence="1" type="ORF">GCM10007103_30580</name>
</gene>
<dbReference type="Pfam" id="PF04255">
    <property type="entry name" value="DUF433"/>
    <property type="match status" value="1"/>
</dbReference>
<comment type="caution">
    <text evidence="1">The sequence shown here is derived from an EMBL/GenBank/DDBJ whole genome shotgun (WGS) entry which is preliminary data.</text>
</comment>
<dbReference type="Proteomes" id="UP000610456">
    <property type="component" value="Unassembled WGS sequence"/>
</dbReference>
<reference evidence="1" key="2">
    <citation type="submission" date="2020-09" db="EMBL/GenBank/DDBJ databases">
        <authorList>
            <person name="Sun Q."/>
            <person name="Kim S."/>
        </authorList>
    </citation>
    <scope>NUCLEOTIDE SEQUENCE</scope>
    <source>
        <strain evidence="1">KCTC 12719</strain>
    </source>
</reference>
<name>A0A918SJ52_9FLAO</name>
<protein>
    <recommendedName>
        <fullName evidence="3">DUF433 domain-containing protein</fullName>
    </recommendedName>
</protein>
<reference evidence="1" key="1">
    <citation type="journal article" date="2014" name="Int. J. Syst. Evol. Microbiol.">
        <title>Complete genome sequence of Corynebacterium casei LMG S-19264T (=DSM 44701T), isolated from a smear-ripened cheese.</title>
        <authorList>
            <consortium name="US DOE Joint Genome Institute (JGI-PGF)"/>
            <person name="Walter F."/>
            <person name="Albersmeier A."/>
            <person name="Kalinowski J."/>
            <person name="Ruckert C."/>
        </authorList>
    </citation>
    <scope>NUCLEOTIDE SEQUENCE</scope>
    <source>
        <strain evidence="1">KCTC 12719</strain>
    </source>
</reference>
<evidence type="ECO:0008006" key="3">
    <source>
        <dbReference type="Google" id="ProtNLM"/>
    </source>
</evidence>
<keyword evidence="2" id="KW-1185">Reference proteome</keyword>
<organism evidence="1 2">
    <name type="scientific">Salinimicrobium marinum</name>
    <dbReference type="NCBI Taxonomy" id="680283"/>
    <lineage>
        <taxon>Bacteria</taxon>
        <taxon>Pseudomonadati</taxon>
        <taxon>Bacteroidota</taxon>
        <taxon>Flavobacteriia</taxon>
        <taxon>Flavobacteriales</taxon>
        <taxon>Flavobacteriaceae</taxon>
        <taxon>Salinimicrobium</taxon>
    </lineage>
</organism>
<proteinExistence type="predicted"/>
<dbReference type="InterPro" id="IPR007367">
    <property type="entry name" value="DUF433"/>
</dbReference>
<dbReference type="RefSeq" id="WP_189605664.1">
    <property type="nucleotide sequence ID" value="NZ_BMXB01000017.1"/>
</dbReference>
<dbReference type="AlphaFoldDB" id="A0A918SJ52"/>